<reference evidence="2" key="1">
    <citation type="submission" date="2020-10" db="EMBL/GenBank/DDBJ databases">
        <authorList>
            <person name="Gilroy R."/>
        </authorList>
    </citation>
    <scope>NUCLEOTIDE SEQUENCE</scope>
    <source>
        <strain evidence="2">10037</strain>
    </source>
</reference>
<organism evidence="2 3">
    <name type="scientific">Candidatus Merdivivens pullistercoris</name>
    <dbReference type="NCBI Taxonomy" id="2840873"/>
    <lineage>
        <taxon>Bacteria</taxon>
        <taxon>Pseudomonadati</taxon>
        <taxon>Bacteroidota</taxon>
        <taxon>Bacteroidia</taxon>
        <taxon>Bacteroidales</taxon>
        <taxon>Muribaculaceae</taxon>
        <taxon>Muribaculaceae incertae sedis</taxon>
        <taxon>Candidatus Merdivivens</taxon>
    </lineage>
</organism>
<gene>
    <name evidence="2" type="ORF">IAB93_01660</name>
</gene>
<evidence type="ECO:0000313" key="2">
    <source>
        <dbReference type="EMBL" id="MBO8464686.1"/>
    </source>
</evidence>
<dbReference type="EMBL" id="JADIME010000017">
    <property type="protein sequence ID" value="MBO8464686.1"/>
    <property type="molecule type" value="Genomic_DNA"/>
</dbReference>
<dbReference type="Proteomes" id="UP000823597">
    <property type="component" value="Unassembled WGS sequence"/>
</dbReference>
<reference evidence="2" key="2">
    <citation type="journal article" date="2021" name="PeerJ">
        <title>Extensive microbial diversity within the chicken gut microbiome revealed by metagenomics and culture.</title>
        <authorList>
            <person name="Gilroy R."/>
            <person name="Ravi A."/>
            <person name="Getino M."/>
            <person name="Pursley I."/>
            <person name="Horton D.L."/>
            <person name="Alikhan N.F."/>
            <person name="Baker D."/>
            <person name="Gharbi K."/>
            <person name="Hall N."/>
            <person name="Watson M."/>
            <person name="Adriaenssens E.M."/>
            <person name="Foster-Nyarko E."/>
            <person name="Jarju S."/>
            <person name="Secka A."/>
            <person name="Antonio M."/>
            <person name="Oren A."/>
            <person name="Chaudhuri R.R."/>
            <person name="La Ragione R."/>
            <person name="Hildebrand F."/>
            <person name="Pallen M.J."/>
        </authorList>
    </citation>
    <scope>NUCLEOTIDE SEQUENCE</scope>
    <source>
        <strain evidence="2">10037</strain>
    </source>
</reference>
<dbReference type="InterPro" id="IPR005184">
    <property type="entry name" value="DUF306_Meta_HslJ"/>
</dbReference>
<name>A0A9D9N8U3_9BACT</name>
<dbReference type="InterPro" id="IPR038670">
    <property type="entry name" value="HslJ-like_sf"/>
</dbReference>
<dbReference type="PANTHER" id="PTHR35535:SF1">
    <property type="entry name" value="HEAT SHOCK PROTEIN HSLJ"/>
    <property type="match status" value="1"/>
</dbReference>
<dbReference type="PANTHER" id="PTHR35535">
    <property type="entry name" value="HEAT SHOCK PROTEIN HSLJ"/>
    <property type="match status" value="1"/>
</dbReference>
<sequence length="142" mass="15286">MIMNRMIIAVVAALAAVGCCGEKAGLWPELSGEWNVIEIDGTMVSADSSETKPYIGFSPADSSIFGCAGCNRIVGRIGIDEDATVADFSKIGTTMMLCEDMSVENMFMPALAAVKNYYRVSDNRIELRDADGNVRMVLESSL</sequence>
<dbReference type="PROSITE" id="PS51257">
    <property type="entry name" value="PROKAR_LIPOPROTEIN"/>
    <property type="match status" value="1"/>
</dbReference>
<evidence type="ECO:0000259" key="1">
    <source>
        <dbReference type="Pfam" id="PF03724"/>
    </source>
</evidence>
<dbReference type="Pfam" id="PF03724">
    <property type="entry name" value="META"/>
    <property type="match status" value="1"/>
</dbReference>
<evidence type="ECO:0000313" key="3">
    <source>
        <dbReference type="Proteomes" id="UP000823597"/>
    </source>
</evidence>
<dbReference type="Gene3D" id="2.40.128.270">
    <property type="match status" value="1"/>
</dbReference>
<proteinExistence type="predicted"/>
<feature type="domain" description="DUF306" evidence="1">
    <location>
        <begin position="31"/>
        <end position="138"/>
    </location>
</feature>
<accession>A0A9D9N8U3</accession>
<dbReference type="InterPro" id="IPR053147">
    <property type="entry name" value="Hsp_HslJ-like"/>
</dbReference>
<comment type="caution">
    <text evidence="2">The sequence shown here is derived from an EMBL/GenBank/DDBJ whole genome shotgun (WGS) entry which is preliminary data.</text>
</comment>
<dbReference type="AlphaFoldDB" id="A0A9D9N8U3"/>
<protein>
    <submittedName>
        <fullName evidence="2">META domain-containing protein</fullName>
    </submittedName>
</protein>